<feature type="domain" description="Chromatin target of PRMT1 protein C-terminal" evidence="2">
    <location>
        <begin position="25"/>
        <end position="75"/>
    </location>
</feature>
<gene>
    <name evidence="3" type="ORF">TCNE_LOCUS337</name>
</gene>
<dbReference type="WBParaSite" id="TCNE_0000033601-mRNA-1">
    <property type="protein sequence ID" value="TCNE_0000033601-mRNA-1"/>
    <property type="gene ID" value="TCNE_0000033601"/>
</dbReference>
<proteinExistence type="predicted"/>
<protein>
    <submittedName>
        <fullName evidence="5">FoP_duplication domain-containing protein</fullName>
    </submittedName>
</protein>
<name>A0A183TVR7_TOXCA</name>
<keyword evidence="1" id="KW-0694">RNA-binding</keyword>
<evidence type="ECO:0000313" key="3">
    <source>
        <dbReference type="EMBL" id="VDM24051.1"/>
    </source>
</evidence>
<reference evidence="5" key="1">
    <citation type="submission" date="2016-06" db="UniProtKB">
        <authorList>
            <consortium name="WormBaseParasite"/>
        </authorList>
    </citation>
    <scope>IDENTIFICATION</scope>
</reference>
<evidence type="ECO:0000256" key="1">
    <source>
        <dbReference type="ARBA" id="ARBA00022884"/>
    </source>
</evidence>
<keyword evidence="4" id="KW-1185">Reference proteome</keyword>
<dbReference type="EMBL" id="UYWY01000143">
    <property type="protein sequence ID" value="VDM24051.1"/>
    <property type="molecule type" value="Genomic_DNA"/>
</dbReference>
<dbReference type="Proteomes" id="UP000050794">
    <property type="component" value="Unassembled WGS sequence"/>
</dbReference>
<organism evidence="4 5">
    <name type="scientific">Toxocara canis</name>
    <name type="common">Canine roundworm</name>
    <dbReference type="NCBI Taxonomy" id="6265"/>
    <lineage>
        <taxon>Eukaryota</taxon>
        <taxon>Metazoa</taxon>
        <taxon>Ecdysozoa</taxon>
        <taxon>Nematoda</taxon>
        <taxon>Chromadorea</taxon>
        <taxon>Rhabditida</taxon>
        <taxon>Spirurina</taxon>
        <taxon>Ascaridomorpha</taxon>
        <taxon>Ascaridoidea</taxon>
        <taxon>Toxocaridae</taxon>
        <taxon>Toxocara</taxon>
    </lineage>
</organism>
<evidence type="ECO:0000259" key="2">
    <source>
        <dbReference type="Pfam" id="PF13865"/>
    </source>
</evidence>
<dbReference type="InterPro" id="IPR025715">
    <property type="entry name" value="FoP_C"/>
</dbReference>
<sequence length="83" mass="9542">MGKGQPVGCLSMSPAVSSFNQYQNALKRFKGKNSRAQCNGERGWNRGRGHIEIDMRRDMTTEELDRELDEYMKKRSDAKPMES</sequence>
<dbReference type="GO" id="GO:0003723">
    <property type="term" value="F:RNA binding"/>
    <property type="evidence" value="ECO:0007669"/>
    <property type="project" value="UniProtKB-KW"/>
</dbReference>
<evidence type="ECO:0000313" key="4">
    <source>
        <dbReference type="Proteomes" id="UP000050794"/>
    </source>
</evidence>
<accession>A0A183TVR7</accession>
<dbReference type="Pfam" id="PF13865">
    <property type="entry name" value="FoP_duplication"/>
    <property type="match status" value="1"/>
</dbReference>
<reference evidence="3 4" key="2">
    <citation type="submission" date="2018-11" db="EMBL/GenBank/DDBJ databases">
        <authorList>
            <consortium name="Pathogen Informatics"/>
        </authorList>
    </citation>
    <scope>NUCLEOTIDE SEQUENCE [LARGE SCALE GENOMIC DNA]</scope>
</reference>
<evidence type="ECO:0000313" key="5">
    <source>
        <dbReference type="WBParaSite" id="TCNE_0000033601-mRNA-1"/>
    </source>
</evidence>
<dbReference type="AlphaFoldDB" id="A0A183TVR7"/>